<dbReference type="InterPro" id="IPR036116">
    <property type="entry name" value="FN3_sf"/>
</dbReference>
<reference evidence="11" key="1">
    <citation type="journal article" date="2019" name="Int. J. Syst. Evol. Microbiol.">
        <title>The Global Catalogue of Microorganisms (GCM) 10K type strain sequencing project: providing services to taxonomists for standard genome sequencing and annotation.</title>
        <authorList>
            <consortium name="The Broad Institute Genomics Platform"/>
            <consortium name="The Broad Institute Genome Sequencing Center for Infectious Disease"/>
            <person name="Wu L."/>
            <person name="Ma J."/>
        </authorList>
    </citation>
    <scope>NUCLEOTIDE SEQUENCE [LARGE SCALE GENOMIC DNA]</scope>
    <source>
        <strain evidence="11">TISTR 1827</strain>
    </source>
</reference>
<keyword evidence="7" id="KW-0326">Glycosidase</keyword>
<proteinExistence type="predicted"/>
<dbReference type="EMBL" id="JBHUMY010000023">
    <property type="protein sequence ID" value="MFD2662175.1"/>
    <property type="molecule type" value="Genomic_DNA"/>
</dbReference>
<evidence type="ECO:0000256" key="4">
    <source>
        <dbReference type="ARBA" id="ARBA00022525"/>
    </source>
</evidence>
<feature type="domain" description="Glycoside hydrolase family 5" evidence="9">
    <location>
        <begin position="134"/>
        <end position="256"/>
    </location>
</feature>
<evidence type="ECO:0000256" key="2">
    <source>
        <dbReference type="ARBA" id="ARBA00004613"/>
    </source>
</evidence>
<feature type="domain" description="Golvesin/Xly CBD-like" evidence="8">
    <location>
        <begin position="472"/>
        <end position="596"/>
    </location>
</feature>
<evidence type="ECO:0000259" key="9">
    <source>
        <dbReference type="Pfam" id="PF26410"/>
    </source>
</evidence>
<evidence type="ECO:0000313" key="11">
    <source>
        <dbReference type="Proteomes" id="UP001597493"/>
    </source>
</evidence>
<dbReference type="EC" id="3.2.1.78" evidence="3"/>
<dbReference type="Pfam" id="PF26410">
    <property type="entry name" value="GH5_mannosidase"/>
    <property type="match status" value="1"/>
</dbReference>
<dbReference type="RefSeq" id="WP_379276039.1">
    <property type="nucleotide sequence ID" value="NZ_JBHUGT010000023.1"/>
</dbReference>
<keyword evidence="11" id="KW-1185">Reference proteome</keyword>
<dbReference type="InterPro" id="IPR013783">
    <property type="entry name" value="Ig-like_fold"/>
</dbReference>
<keyword evidence="4" id="KW-0964">Secreted</keyword>
<sequence length="769" mass="83889">MKTILQLCSLFVLAVVVFFTVKVGTVQAEFTNYITRSGDRFMDGTKTFRFVGSNVPFLARSWTDPAEIEDAIKAASLAGMNVIRLYPFEVKMSSDPPGTFRHVMGPDDFNESAFKLFDKILQTANQYNVRLIVPFVDRYNYVGGTADWAAFRGKTESEFYTDPDVKQDFKNFIAYVVNRTNTYTNVPYKNDKAIMAWQLGNELLSTDGWTSEMAAYIKSLDPNHLVGDGGYVRAQGIRANALTDSNIDFIDPHIYTYHNVDTMAKLKEWRAATIGKKPLIIGEFGDYTAAETEELLELVHSNGTAGALFWGAMPHHRLGGWHWPPLNGWSYVRYPGFPSGDWAEESAVSELLRRFSYSINNESVPALPAPDAPVLFPSDSVHAISWRGVPIAKSYEVERATAATGPWEVVGSGITDDVAVPRFYTAAVPLFDDASAEAGAAYYYRVRAVNAEGVYSAYSNVIGPVRAESVTVVDNGDSGYSETGTWGPSLLPGSLGGSSRYSSTAGSTATWKLEAPGPGYYNVYVRYPYHQTSALNATYTIAHNGGASATTIDQTTLAGGNWRLLETVYLAGTGSEYVRLFVAGGGNHRADAVMLEPALSGDGFQSGNAGNWTALSGDWTVADDLSKVLKQTCICVAETRGAEMFANVAVTAAVKAYDAGTYESSTGLVARAAGDLSSMYTLRINYTQSKLQLYKKLGQSWTKLGQADMLAVPGTWQLLRFELKGDSLTGYLNGVRKISVRDSSLPQGYIGLRTYAQTAVFDQIAVSPR</sequence>
<evidence type="ECO:0000259" key="8">
    <source>
        <dbReference type="Pfam" id="PF25275"/>
    </source>
</evidence>
<dbReference type="Gene3D" id="3.20.20.80">
    <property type="entry name" value="Glycosidases"/>
    <property type="match status" value="1"/>
</dbReference>
<evidence type="ECO:0000256" key="5">
    <source>
        <dbReference type="ARBA" id="ARBA00022729"/>
    </source>
</evidence>
<dbReference type="Proteomes" id="UP001597493">
    <property type="component" value="Unassembled WGS sequence"/>
</dbReference>
<evidence type="ECO:0000256" key="3">
    <source>
        <dbReference type="ARBA" id="ARBA00012706"/>
    </source>
</evidence>
<dbReference type="InterPro" id="IPR045053">
    <property type="entry name" value="MAN-like"/>
</dbReference>
<comment type="caution">
    <text evidence="10">The sequence shown here is derived from an EMBL/GenBank/DDBJ whole genome shotgun (WGS) entry which is preliminary data.</text>
</comment>
<dbReference type="PANTHER" id="PTHR31451">
    <property type="match status" value="1"/>
</dbReference>
<dbReference type="Gene3D" id="2.60.40.10">
    <property type="entry name" value="Immunoglobulins"/>
    <property type="match status" value="1"/>
</dbReference>
<evidence type="ECO:0000256" key="1">
    <source>
        <dbReference type="ARBA" id="ARBA00001678"/>
    </source>
</evidence>
<dbReference type="SUPFAM" id="SSF49265">
    <property type="entry name" value="Fibronectin type III"/>
    <property type="match status" value="1"/>
</dbReference>
<dbReference type="PANTHER" id="PTHR31451:SF39">
    <property type="entry name" value="MANNAN ENDO-1,4-BETA-MANNOSIDASE 1"/>
    <property type="match status" value="1"/>
</dbReference>
<protein>
    <recommendedName>
        <fullName evidence="3">mannan endo-1,4-beta-mannosidase</fullName>
        <ecNumber evidence="3">3.2.1.78</ecNumber>
    </recommendedName>
</protein>
<dbReference type="InterPro" id="IPR001547">
    <property type="entry name" value="Glyco_hydro_5"/>
</dbReference>
<keyword evidence="6" id="KW-0378">Hydrolase</keyword>
<comment type="subcellular location">
    <subcellularLocation>
        <location evidence="2">Secreted</location>
    </subcellularLocation>
</comment>
<accession>A0ABW5R137</accession>
<gene>
    <name evidence="10" type="ORF">ACFSW5_18115</name>
</gene>
<dbReference type="Pfam" id="PF25275">
    <property type="entry name" value="Golvesin_C"/>
    <property type="match status" value="1"/>
</dbReference>
<dbReference type="InterPro" id="IPR033803">
    <property type="entry name" value="CBD-like_Golvesin-Xly"/>
</dbReference>
<comment type="catalytic activity">
    <reaction evidence="1">
        <text>Random hydrolysis of (1-&gt;4)-beta-D-mannosidic linkages in mannans, galactomannans and glucomannans.</text>
        <dbReference type="EC" id="3.2.1.78"/>
    </reaction>
</comment>
<evidence type="ECO:0000313" key="10">
    <source>
        <dbReference type="EMBL" id="MFD2662175.1"/>
    </source>
</evidence>
<dbReference type="InterPro" id="IPR017853">
    <property type="entry name" value="GH"/>
</dbReference>
<organism evidence="10 11">
    <name type="scientific">Paenibacillus thailandensis</name>
    <dbReference type="NCBI Taxonomy" id="393250"/>
    <lineage>
        <taxon>Bacteria</taxon>
        <taxon>Bacillati</taxon>
        <taxon>Bacillota</taxon>
        <taxon>Bacilli</taxon>
        <taxon>Bacillales</taxon>
        <taxon>Paenibacillaceae</taxon>
        <taxon>Paenibacillus</taxon>
    </lineage>
</organism>
<name>A0ABW5R137_9BACL</name>
<evidence type="ECO:0000256" key="7">
    <source>
        <dbReference type="ARBA" id="ARBA00023295"/>
    </source>
</evidence>
<dbReference type="Gene3D" id="2.60.120.560">
    <property type="entry name" value="Exo-inulinase, domain 1"/>
    <property type="match status" value="1"/>
</dbReference>
<keyword evidence="5" id="KW-0732">Signal</keyword>
<evidence type="ECO:0000256" key="6">
    <source>
        <dbReference type="ARBA" id="ARBA00022801"/>
    </source>
</evidence>
<dbReference type="SUPFAM" id="SSF51445">
    <property type="entry name" value="(Trans)glycosidases"/>
    <property type="match status" value="1"/>
</dbReference>